<dbReference type="EMBL" id="BK013654">
    <property type="protein sequence ID" value="DAD50881.1"/>
    <property type="molecule type" value="Genomic_RNA"/>
</dbReference>
<sequence>MALRTRTRTFSGFPGFVISNSGPGKGNVLSTATPTLEEWLCEDSYKKKARADSSLPPSSCVISKHFRDPYLMNGNGAGVKFVNHVVANPGTTSEGGFDSVRPSKGSSARSSENATLALELLAATNPFRTEFSVPVAIKELIDVTSLFKLSARSFSNMVGGMYLNYKFGWVQFVRDVKTLHGITTVIERRIKEFDSLERKGGLRRNVRLRTKSAVYYNASSTIQSSWGVLLTAQVHGEYACETRGSVRWRLKPGVVSRLDKLSAFNLAVSQVFDLGELDPQTVWNMIPFSWLVDYFVDMNSAFGAILGDNIVEPYDVCIIRKCRSRFQQRRSNTYSGGTLAGTGRYGRDTYDRDVITSFNFPTPTLSILSFDRVVTIAALLAVFRR</sequence>
<dbReference type="GeneID" id="80400998"/>
<gene>
    <name evidence="1" type="primary">SRR5467090_11_1</name>
</gene>
<evidence type="ECO:0000313" key="2">
    <source>
        <dbReference type="Proteomes" id="UP000683147"/>
    </source>
</evidence>
<name>A0A8S5KZR1_9VIRU</name>
<dbReference type="KEGG" id="vg:80400998"/>
<dbReference type="RefSeq" id="YP_010771299.1">
    <property type="nucleotide sequence ID" value="NC_074547.1"/>
</dbReference>
<accession>A0A8S5KZR1</accession>
<dbReference type="Proteomes" id="UP000683147">
    <property type="component" value="Segment"/>
</dbReference>
<organism evidence="1 2">
    <name type="scientific">ssRNA phage SRR5467090_11</name>
    <dbReference type="NCBI Taxonomy" id="2786449"/>
    <lineage>
        <taxon>Viruses</taxon>
        <taxon>Riboviria</taxon>
        <taxon>Orthornavirae</taxon>
        <taxon>Lenarviricota</taxon>
        <taxon>Leviviricetes</taxon>
        <taxon>Timlovirales</taxon>
        <taxon>Steitzviridae</taxon>
        <taxon>Widsokivirus</taxon>
        <taxon>Widsokivirus pelovivens</taxon>
    </lineage>
</organism>
<proteinExistence type="predicted"/>
<reference evidence="1" key="1">
    <citation type="submission" date="2020-09" db="EMBL/GenBank/DDBJ databases">
        <title>Leviviricetes taxonomy.</title>
        <authorList>
            <person name="Stockdale S.R."/>
            <person name="Callanan J."/>
            <person name="Adriaenssens E.M."/>
            <person name="Kuhn J.H."/>
            <person name="Rumnieks J."/>
            <person name="Shkoporov A."/>
            <person name="Draper L.A."/>
            <person name="Ross P."/>
            <person name="Hill C."/>
        </authorList>
    </citation>
    <scope>NUCLEOTIDE SEQUENCE</scope>
</reference>
<keyword evidence="2" id="KW-1185">Reference proteome</keyword>
<protein>
    <submittedName>
        <fullName evidence="1">Maturation protein</fullName>
    </submittedName>
</protein>
<evidence type="ECO:0000313" key="1">
    <source>
        <dbReference type="EMBL" id="DAD50881.1"/>
    </source>
</evidence>